<dbReference type="PANTHER" id="PTHR31635:SF196">
    <property type="entry name" value="REVERSE TRANSCRIPTASE DOMAIN-CONTAINING PROTEIN-RELATED"/>
    <property type="match status" value="1"/>
</dbReference>
<reference evidence="2" key="1">
    <citation type="submission" date="2020-07" db="EMBL/GenBank/DDBJ databases">
        <authorList>
            <person name="Lin J."/>
        </authorList>
    </citation>
    <scope>NUCLEOTIDE SEQUENCE</scope>
</reference>
<dbReference type="SUPFAM" id="SSF56672">
    <property type="entry name" value="DNA/RNA polymerases"/>
    <property type="match status" value="1"/>
</dbReference>
<dbReference type="InterPro" id="IPR043502">
    <property type="entry name" value="DNA/RNA_pol_sf"/>
</dbReference>
<organism evidence="2">
    <name type="scientific">Ananas comosus var. bracteatus</name>
    <name type="common">red pineapple</name>
    <dbReference type="NCBI Taxonomy" id="296719"/>
    <lineage>
        <taxon>Eukaryota</taxon>
        <taxon>Viridiplantae</taxon>
        <taxon>Streptophyta</taxon>
        <taxon>Embryophyta</taxon>
        <taxon>Tracheophyta</taxon>
        <taxon>Spermatophyta</taxon>
        <taxon>Magnoliopsida</taxon>
        <taxon>Liliopsida</taxon>
        <taxon>Poales</taxon>
        <taxon>Bromeliaceae</taxon>
        <taxon>Bromelioideae</taxon>
        <taxon>Ananas</taxon>
    </lineage>
</organism>
<dbReference type="AlphaFoldDB" id="A0A6V7PE96"/>
<evidence type="ECO:0000259" key="1">
    <source>
        <dbReference type="Pfam" id="PF00078"/>
    </source>
</evidence>
<dbReference type="InterPro" id="IPR000477">
    <property type="entry name" value="RT_dom"/>
</dbReference>
<feature type="domain" description="Reverse transcriptase" evidence="1">
    <location>
        <begin position="246"/>
        <end position="341"/>
    </location>
</feature>
<proteinExistence type="predicted"/>
<evidence type="ECO:0000313" key="2">
    <source>
        <dbReference type="EMBL" id="CAD1829187.1"/>
    </source>
</evidence>
<protein>
    <recommendedName>
        <fullName evidence="1">Reverse transcriptase domain-containing protein</fullName>
    </recommendedName>
</protein>
<accession>A0A6V7PE96</accession>
<name>A0A6V7PE96_ANACO</name>
<sequence>MPPLGPFSADSFAHTFVPAIQLFRFESFWLRHPAISQVIYHAWTSPLSCSDPTARFTSKLERVQLALRSWAKGLISALNVQAALCLSWIEWLDRAEEIRILTPAEFNLRLLLKNRYEELCLQEEMRWKQRSGVHWLRVGDANTKFFHLKASCRFDTPSCATVDFSLLYGDEAFDLSTLLSPFTVDEVKRAVFSCAPEKAPGPDGFPMLFYQRFWPFLREDIMEVFKSFYNGSSDLADANTSWICPIPKKNDVATAKDLRPISLIHSLPKLISKVLATRLQRFMNLLINPFQTAFVKGRYILDNFLTAHILTHHLLSSKQQAALFKIDFDRAFDHINWHFSLSS</sequence>
<dbReference type="PANTHER" id="PTHR31635">
    <property type="entry name" value="REVERSE TRANSCRIPTASE DOMAIN-CONTAINING PROTEIN-RELATED"/>
    <property type="match status" value="1"/>
</dbReference>
<gene>
    <name evidence="2" type="ORF">CB5_LOCUS12398</name>
</gene>
<dbReference type="Pfam" id="PF00078">
    <property type="entry name" value="RVT_1"/>
    <property type="match status" value="1"/>
</dbReference>
<dbReference type="EMBL" id="LR862147">
    <property type="protein sequence ID" value="CAD1829187.1"/>
    <property type="molecule type" value="Genomic_DNA"/>
</dbReference>